<dbReference type="PANTHER" id="PTHR47966:SF51">
    <property type="entry name" value="BETA-SITE APP-CLEAVING ENZYME, ISOFORM A-RELATED"/>
    <property type="match status" value="1"/>
</dbReference>
<evidence type="ECO:0000313" key="5">
    <source>
        <dbReference type="Proteomes" id="UP000053257"/>
    </source>
</evidence>
<dbReference type="AlphaFoldDB" id="A0A0C3S8E4"/>
<dbReference type="CDD" id="cd05471">
    <property type="entry name" value="pepsin_like"/>
    <property type="match status" value="1"/>
</dbReference>
<dbReference type="Pfam" id="PF00026">
    <property type="entry name" value="Asp"/>
    <property type="match status" value="2"/>
</dbReference>
<keyword evidence="5" id="KW-1185">Reference proteome</keyword>
<feature type="chain" id="PRO_5002169901" description="Peptidase A1 domain-containing protein" evidence="2">
    <location>
        <begin position="22"/>
        <end position="561"/>
    </location>
</feature>
<dbReference type="Gene3D" id="2.40.70.10">
    <property type="entry name" value="Acid Proteases"/>
    <property type="match status" value="2"/>
</dbReference>
<dbReference type="InterPro" id="IPR001461">
    <property type="entry name" value="Aspartic_peptidase_A1"/>
</dbReference>
<protein>
    <recommendedName>
        <fullName evidence="3">Peptidase A1 domain-containing protein</fullName>
    </recommendedName>
</protein>
<dbReference type="PROSITE" id="PS51767">
    <property type="entry name" value="PEPTIDASE_A1"/>
    <property type="match status" value="1"/>
</dbReference>
<dbReference type="OrthoDB" id="3089at2759"/>
<reference evidence="4 5" key="1">
    <citation type="journal article" date="2014" name="PLoS Genet.">
        <title>Analysis of the Phlebiopsis gigantea genome, transcriptome and secretome provides insight into its pioneer colonization strategies of wood.</title>
        <authorList>
            <person name="Hori C."/>
            <person name="Ishida T."/>
            <person name="Igarashi K."/>
            <person name="Samejima M."/>
            <person name="Suzuki H."/>
            <person name="Master E."/>
            <person name="Ferreira P."/>
            <person name="Ruiz-Duenas F.J."/>
            <person name="Held B."/>
            <person name="Canessa P."/>
            <person name="Larrondo L.F."/>
            <person name="Schmoll M."/>
            <person name="Druzhinina I.S."/>
            <person name="Kubicek C.P."/>
            <person name="Gaskell J.A."/>
            <person name="Kersten P."/>
            <person name="St John F."/>
            <person name="Glasner J."/>
            <person name="Sabat G."/>
            <person name="Splinter BonDurant S."/>
            <person name="Syed K."/>
            <person name="Yadav J."/>
            <person name="Mgbeahuruike A.C."/>
            <person name="Kovalchuk A."/>
            <person name="Asiegbu F.O."/>
            <person name="Lackner G."/>
            <person name="Hoffmeister D."/>
            <person name="Rencoret J."/>
            <person name="Gutierrez A."/>
            <person name="Sun H."/>
            <person name="Lindquist E."/>
            <person name="Barry K."/>
            <person name="Riley R."/>
            <person name="Grigoriev I.V."/>
            <person name="Henrissat B."/>
            <person name="Kues U."/>
            <person name="Berka R.M."/>
            <person name="Martinez A.T."/>
            <person name="Covert S.F."/>
            <person name="Blanchette R.A."/>
            <person name="Cullen D."/>
        </authorList>
    </citation>
    <scope>NUCLEOTIDE SEQUENCE [LARGE SCALE GENOMIC DNA]</scope>
    <source>
        <strain evidence="4 5">11061_1 CR5-6</strain>
    </source>
</reference>
<gene>
    <name evidence="4" type="ORF">PHLGIDRAFT_30987</name>
</gene>
<evidence type="ECO:0000256" key="2">
    <source>
        <dbReference type="SAM" id="SignalP"/>
    </source>
</evidence>
<dbReference type="InterPro" id="IPR033121">
    <property type="entry name" value="PEPTIDASE_A1"/>
</dbReference>
<dbReference type="HOGENOM" id="CLU_021426_0_0_1"/>
<accession>A0A0C3S8E4</accession>
<dbReference type="EMBL" id="KN840548">
    <property type="protein sequence ID" value="KIP05275.1"/>
    <property type="molecule type" value="Genomic_DNA"/>
</dbReference>
<dbReference type="SUPFAM" id="SSF50630">
    <property type="entry name" value="Acid proteases"/>
    <property type="match status" value="1"/>
</dbReference>
<dbReference type="InterPro" id="IPR021109">
    <property type="entry name" value="Peptidase_aspartic_dom_sf"/>
</dbReference>
<dbReference type="GO" id="GO:0006508">
    <property type="term" value="P:proteolysis"/>
    <property type="evidence" value="ECO:0007669"/>
    <property type="project" value="InterPro"/>
</dbReference>
<dbReference type="PANTHER" id="PTHR47966">
    <property type="entry name" value="BETA-SITE APP-CLEAVING ENZYME, ISOFORM A-RELATED"/>
    <property type="match status" value="1"/>
</dbReference>
<dbReference type="PRINTS" id="PR00792">
    <property type="entry name" value="PEPSIN"/>
</dbReference>
<evidence type="ECO:0000256" key="1">
    <source>
        <dbReference type="ARBA" id="ARBA00007447"/>
    </source>
</evidence>
<organism evidence="4 5">
    <name type="scientific">Phlebiopsis gigantea (strain 11061_1 CR5-6)</name>
    <name type="common">White-rot fungus</name>
    <name type="synonym">Peniophora gigantea</name>
    <dbReference type="NCBI Taxonomy" id="745531"/>
    <lineage>
        <taxon>Eukaryota</taxon>
        <taxon>Fungi</taxon>
        <taxon>Dikarya</taxon>
        <taxon>Basidiomycota</taxon>
        <taxon>Agaricomycotina</taxon>
        <taxon>Agaricomycetes</taxon>
        <taxon>Polyporales</taxon>
        <taxon>Phanerochaetaceae</taxon>
        <taxon>Phlebiopsis</taxon>
    </lineage>
</organism>
<feature type="signal peptide" evidence="2">
    <location>
        <begin position="1"/>
        <end position="21"/>
    </location>
</feature>
<name>A0A0C3S8E4_PHLG1</name>
<dbReference type="Proteomes" id="UP000053257">
    <property type="component" value="Unassembled WGS sequence"/>
</dbReference>
<feature type="domain" description="Peptidase A1" evidence="3">
    <location>
        <begin position="66"/>
        <end position="469"/>
    </location>
</feature>
<dbReference type="GO" id="GO:0004190">
    <property type="term" value="F:aspartic-type endopeptidase activity"/>
    <property type="evidence" value="ECO:0007669"/>
    <property type="project" value="InterPro"/>
</dbReference>
<comment type="similarity">
    <text evidence="1">Belongs to the peptidase A1 family.</text>
</comment>
<evidence type="ECO:0000313" key="4">
    <source>
        <dbReference type="EMBL" id="KIP05275.1"/>
    </source>
</evidence>
<keyword evidence="2" id="KW-0732">Signal</keyword>
<evidence type="ECO:0000259" key="3">
    <source>
        <dbReference type="PROSITE" id="PS51767"/>
    </source>
</evidence>
<dbReference type="STRING" id="745531.A0A0C3S8E4"/>
<proteinExistence type="inferred from homology"/>
<dbReference type="InterPro" id="IPR034164">
    <property type="entry name" value="Pepsin-like_dom"/>
</dbReference>
<sequence>MTIRPLVLGLLLASLTEPALATAIEHVRRGGIHLPLFRTEARQADVRKRDTNSAGIGVGDFLDVTYNVLVQVGGIETPLVLDTGSADLWVISKACTGNCSSTVPLYPQTTFQSTGQNVQLLYGDSRTGTHAAGPIGKDSAGVAGLAVADQYLASIIDTNTTLLETGSAGIFGLGFPAISVLWRQLIQAQLNEEPPTISGRALADVDFRRTPFPSFDFLTKTISFEHHKRQNTSLRSSPEVIASFDTYGPLFTRLVADHRLAEPMFATTLQRDSIDIGGNVGQLSIGELPAGIKSDSLTWVPLRAYTPQEGGLPPSSDAPHEVYPLVWEIAVDDVYFDGAKLARSQLSSPSITLSALIDTGNSLMRGPQDVVAQIYTTLGGETFDCALPHNLTFVIGGKLFPVDPRDFVLPALSDTRDGCVANLASTDPPGAGFLYSWSLGDPFLKSVLAAFHYGNLTHPSQDPPRIGLLSTVPADSGARLQSAVSAAADNGGAFTATSHLAPSGTFVASTTGVGGVPQATAVPANTTTADATPVVSSAVRTPVPVVLLWAFCALVLGLSYL</sequence>